<feature type="compositionally biased region" description="Low complexity" evidence="1">
    <location>
        <begin position="58"/>
        <end position="67"/>
    </location>
</feature>
<reference evidence="2" key="2">
    <citation type="submission" date="2021-04" db="EMBL/GenBank/DDBJ databases">
        <authorList>
            <person name="Gilroy R."/>
        </authorList>
    </citation>
    <scope>NUCLEOTIDE SEQUENCE</scope>
    <source>
        <strain evidence="2">14975</strain>
    </source>
</reference>
<dbReference type="Proteomes" id="UP000823964">
    <property type="component" value="Unassembled WGS sequence"/>
</dbReference>
<organism evidence="2 3">
    <name type="scientific">Candidatus Akkermansia intestinigallinarum</name>
    <dbReference type="NCBI Taxonomy" id="2838431"/>
    <lineage>
        <taxon>Bacteria</taxon>
        <taxon>Pseudomonadati</taxon>
        <taxon>Verrucomicrobiota</taxon>
        <taxon>Verrucomicrobiia</taxon>
        <taxon>Verrucomicrobiales</taxon>
        <taxon>Akkermansiaceae</taxon>
        <taxon>Akkermansia</taxon>
    </lineage>
</organism>
<protein>
    <submittedName>
        <fullName evidence="2">Uncharacterized protein</fullName>
    </submittedName>
</protein>
<evidence type="ECO:0000313" key="3">
    <source>
        <dbReference type="Proteomes" id="UP000823964"/>
    </source>
</evidence>
<evidence type="ECO:0000256" key="1">
    <source>
        <dbReference type="SAM" id="MobiDB-lite"/>
    </source>
</evidence>
<proteinExistence type="predicted"/>
<sequence>MRPKRHLTIDEKRDWLAGIFRDESGEVSHADKFKAMAEDTRLAMLEEEERRRKESSTPALNASLLDLLPPPLSPAAGRSKPESADGRSFNEARSSDSRHPPAS</sequence>
<feature type="region of interest" description="Disordered" evidence="1">
    <location>
        <begin position="46"/>
        <end position="103"/>
    </location>
</feature>
<evidence type="ECO:0000313" key="2">
    <source>
        <dbReference type="EMBL" id="HIX19020.1"/>
    </source>
</evidence>
<dbReference type="EMBL" id="DXFQ01000006">
    <property type="protein sequence ID" value="HIX19020.1"/>
    <property type="molecule type" value="Genomic_DNA"/>
</dbReference>
<dbReference type="AlphaFoldDB" id="A0A9D1V9M7"/>
<reference evidence="2" key="1">
    <citation type="journal article" date="2021" name="PeerJ">
        <title>Extensive microbial diversity within the chicken gut microbiome revealed by metagenomics and culture.</title>
        <authorList>
            <person name="Gilroy R."/>
            <person name="Ravi A."/>
            <person name="Getino M."/>
            <person name="Pursley I."/>
            <person name="Horton D.L."/>
            <person name="Alikhan N.F."/>
            <person name="Baker D."/>
            <person name="Gharbi K."/>
            <person name="Hall N."/>
            <person name="Watson M."/>
            <person name="Adriaenssens E.M."/>
            <person name="Foster-Nyarko E."/>
            <person name="Jarju S."/>
            <person name="Secka A."/>
            <person name="Antonio M."/>
            <person name="Oren A."/>
            <person name="Chaudhuri R.R."/>
            <person name="La Ragione R."/>
            <person name="Hildebrand F."/>
            <person name="Pallen M.J."/>
        </authorList>
    </citation>
    <scope>NUCLEOTIDE SEQUENCE</scope>
    <source>
        <strain evidence="2">14975</strain>
    </source>
</reference>
<gene>
    <name evidence="2" type="ORF">H9862_00280</name>
</gene>
<comment type="caution">
    <text evidence="2">The sequence shown here is derived from an EMBL/GenBank/DDBJ whole genome shotgun (WGS) entry which is preliminary data.</text>
</comment>
<accession>A0A9D1V9M7</accession>
<name>A0A9D1V9M7_9BACT</name>
<feature type="compositionally biased region" description="Basic and acidic residues" evidence="1">
    <location>
        <begin position="79"/>
        <end position="103"/>
    </location>
</feature>